<keyword evidence="3" id="KW-0812">Transmembrane</keyword>
<evidence type="ECO:0000256" key="3">
    <source>
        <dbReference type="SAM" id="Phobius"/>
    </source>
</evidence>
<name>A0A370GQZ1_9BACI</name>
<keyword evidence="3" id="KW-1133">Transmembrane helix</keyword>
<dbReference type="Gene3D" id="1.10.3730.20">
    <property type="match status" value="1"/>
</dbReference>
<accession>A0A370GQZ1</accession>
<dbReference type="InterPro" id="IPR037185">
    <property type="entry name" value="EmrE-like"/>
</dbReference>
<dbReference type="PANTHER" id="PTHR22911:SF79">
    <property type="entry name" value="MOBA-LIKE NTP TRANSFERASE DOMAIN-CONTAINING PROTEIN"/>
    <property type="match status" value="1"/>
</dbReference>
<feature type="domain" description="EamA" evidence="4">
    <location>
        <begin position="153"/>
        <end position="287"/>
    </location>
</feature>
<dbReference type="PANTHER" id="PTHR22911">
    <property type="entry name" value="ACYL-MALONYL CONDENSING ENZYME-RELATED"/>
    <property type="match status" value="1"/>
</dbReference>
<comment type="similarity">
    <text evidence="2">Belongs to the EamA transporter family.</text>
</comment>
<feature type="transmembrane region" description="Helical" evidence="3">
    <location>
        <begin position="270"/>
        <end position="287"/>
    </location>
</feature>
<feature type="transmembrane region" description="Helical" evidence="3">
    <location>
        <begin position="7"/>
        <end position="31"/>
    </location>
</feature>
<feature type="transmembrane region" description="Helical" evidence="3">
    <location>
        <begin position="245"/>
        <end position="264"/>
    </location>
</feature>
<evidence type="ECO:0000256" key="2">
    <source>
        <dbReference type="ARBA" id="ARBA00007362"/>
    </source>
</evidence>
<comment type="caution">
    <text evidence="5">The sequence shown here is derived from an EMBL/GenBank/DDBJ whole genome shotgun (WGS) entry which is preliminary data.</text>
</comment>
<protein>
    <submittedName>
        <fullName evidence="5">Threonine/homoserine efflux transporter RhtA</fullName>
    </submittedName>
</protein>
<reference evidence="5 6" key="1">
    <citation type="submission" date="2018-07" db="EMBL/GenBank/DDBJ databases">
        <title>Genomic Encyclopedia of Type Strains, Phase IV (KMG-IV): sequencing the most valuable type-strain genomes for metagenomic binning, comparative biology and taxonomic classification.</title>
        <authorList>
            <person name="Goeker M."/>
        </authorList>
    </citation>
    <scope>NUCLEOTIDE SEQUENCE [LARGE SCALE GENOMIC DNA]</scope>
    <source>
        <strain evidence="5 6">DSM 25281</strain>
    </source>
</reference>
<feature type="transmembrane region" description="Helical" evidence="3">
    <location>
        <begin position="209"/>
        <end position="233"/>
    </location>
</feature>
<comment type="subcellular location">
    <subcellularLocation>
        <location evidence="1">Endomembrane system</location>
        <topology evidence="1">Multi-pass membrane protein</topology>
    </subcellularLocation>
</comment>
<feature type="transmembrane region" description="Helical" evidence="3">
    <location>
        <begin position="152"/>
        <end position="172"/>
    </location>
</feature>
<dbReference type="EMBL" id="QQAY01000002">
    <property type="protein sequence ID" value="RDI45921.1"/>
    <property type="molecule type" value="Genomic_DNA"/>
</dbReference>
<dbReference type="GO" id="GO:0016020">
    <property type="term" value="C:membrane"/>
    <property type="evidence" value="ECO:0007669"/>
    <property type="project" value="InterPro"/>
</dbReference>
<feature type="domain" description="EamA" evidence="4">
    <location>
        <begin position="6"/>
        <end position="139"/>
    </location>
</feature>
<dbReference type="OrthoDB" id="6707571at2"/>
<sequence length="305" mass="33446">MSSGKAYAYILLGAALWGIIGIFVHSLYAFGFNPMEVVAIRVSFASVFLLLYALIKNKRIPKIQWRDSKYFIGTGILSIVFFNLCLFYSIGELGLSVASILLYTAPAFVTLFSAFLFKEKVNWRKGTALVFTLTGCMLVAGIFPSFHASMTIMGFLAGIGSGLGYALYSVFGKYALAKYSSMTVTAYTFIFAAVFMIPVSGLWDKTNLFLNGAVWVNVLGLGLLSTVFSYILYTKGLEIVEASRASIVATIEPVVATLAGIIIYHETLSLWQIAGILLILSAVFVVSEKTKKRRKDRAVPLRKTV</sequence>
<dbReference type="AlphaFoldDB" id="A0A370GQZ1"/>
<dbReference type="Proteomes" id="UP000255326">
    <property type="component" value="Unassembled WGS sequence"/>
</dbReference>
<evidence type="ECO:0000259" key="4">
    <source>
        <dbReference type="Pfam" id="PF00892"/>
    </source>
</evidence>
<keyword evidence="6" id="KW-1185">Reference proteome</keyword>
<proteinExistence type="inferred from homology"/>
<evidence type="ECO:0000256" key="1">
    <source>
        <dbReference type="ARBA" id="ARBA00004127"/>
    </source>
</evidence>
<feature type="transmembrane region" description="Helical" evidence="3">
    <location>
        <begin position="184"/>
        <end position="203"/>
    </location>
</feature>
<dbReference type="Pfam" id="PF00892">
    <property type="entry name" value="EamA"/>
    <property type="match status" value="2"/>
</dbReference>
<organism evidence="5 6">
    <name type="scientific">Falsibacillus pallidus</name>
    <dbReference type="NCBI Taxonomy" id="493781"/>
    <lineage>
        <taxon>Bacteria</taxon>
        <taxon>Bacillati</taxon>
        <taxon>Bacillota</taxon>
        <taxon>Bacilli</taxon>
        <taxon>Bacillales</taxon>
        <taxon>Bacillaceae</taxon>
        <taxon>Falsibacillus</taxon>
    </lineage>
</organism>
<feature type="transmembrane region" description="Helical" evidence="3">
    <location>
        <begin position="128"/>
        <end position="146"/>
    </location>
</feature>
<dbReference type="InterPro" id="IPR000620">
    <property type="entry name" value="EamA_dom"/>
</dbReference>
<feature type="transmembrane region" description="Helical" evidence="3">
    <location>
        <begin position="70"/>
        <end position="90"/>
    </location>
</feature>
<keyword evidence="3" id="KW-0472">Membrane</keyword>
<dbReference type="SUPFAM" id="SSF103481">
    <property type="entry name" value="Multidrug resistance efflux transporter EmrE"/>
    <property type="match status" value="2"/>
</dbReference>
<dbReference type="RefSeq" id="WP_114744719.1">
    <property type="nucleotide sequence ID" value="NZ_QQAY01000002.1"/>
</dbReference>
<evidence type="ECO:0000313" key="5">
    <source>
        <dbReference type="EMBL" id="RDI45921.1"/>
    </source>
</evidence>
<evidence type="ECO:0000313" key="6">
    <source>
        <dbReference type="Proteomes" id="UP000255326"/>
    </source>
</evidence>
<gene>
    <name evidence="5" type="ORF">DFR59_102557</name>
</gene>
<feature type="transmembrane region" description="Helical" evidence="3">
    <location>
        <begin position="96"/>
        <end position="116"/>
    </location>
</feature>
<feature type="transmembrane region" description="Helical" evidence="3">
    <location>
        <begin position="37"/>
        <end position="55"/>
    </location>
</feature>